<evidence type="ECO:0000259" key="1">
    <source>
        <dbReference type="Pfam" id="PF21926"/>
    </source>
</evidence>
<dbReference type="Proteomes" id="UP000037046">
    <property type="component" value="Unassembled WGS sequence"/>
</dbReference>
<dbReference type="OrthoDB" id="9812697at2"/>
<organism evidence="2 3">
    <name type="scientific">Roseovarius tolerans</name>
    <dbReference type="NCBI Taxonomy" id="74031"/>
    <lineage>
        <taxon>Bacteria</taxon>
        <taxon>Pseudomonadati</taxon>
        <taxon>Pseudomonadota</taxon>
        <taxon>Alphaproteobacteria</taxon>
        <taxon>Rhodobacterales</taxon>
        <taxon>Roseobacteraceae</taxon>
        <taxon>Roseovarius</taxon>
    </lineage>
</organism>
<protein>
    <recommendedName>
        <fullName evidence="1">N-acyl amino acid synthase FeeM catalytic core domain-containing protein</fullName>
    </recommendedName>
</protein>
<dbReference type="InterPro" id="IPR054597">
    <property type="entry name" value="FeeM_cat"/>
</dbReference>
<accession>A0A0L6D0A7</accession>
<reference evidence="3" key="1">
    <citation type="submission" date="2015-07" db="EMBL/GenBank/DDBJ databases">
        <title>Draft Genome Sequence of Roseovarius tolerans EL-164, a producer of N-Acylated Alanine Methyl Esters (NAMEs).</title>
        <authorList>
            <person name="Voget S."/>
            <person name="Bruns H."/>
            <person name="Wagner-Doebler I."/>
            <person name="Schulz S."/>
            <person name="Daniel R."/>
        </authorList>
    </citation>
    <scope>NUCLEOTIDE SEQUENCE [LARGE SCALE GENOMIC DNA]</scope>
    <source>
        <strain evidence="3">EL-164</strain>
    </source>
</reference>
<comment type="caution">
    <text evidence="2">The sequence shown here is derived from an EMBL/GenBank/DDBJ whole genome shotgun (WGS) entry which is preliminary data.</text>
</comment>
<feature type="domain" description="N-acyl amino acid synthase FeeM catalytic core" evidence="1">
    <location>
        <begin position="25"/>
        <end position="182"/>
    </location>
</feature>
<evidence type="ECO:0000313" key="2">
    <source>
        <dbReference type="EMBL" id="KNX43405.1"/>
    </source>
</evidence>
<keyword evidence="3" id="KW-1185">Reference proteome</keyword>
<dbReference type="SUPFAM" id="SSF55729">
    <property type="entry name" value="Acyl-CoA N-acyltransferases (Nat)"/>
    <property type="match status" value="1"/>
</dbReference>
<dbReference type="PATRIC" id="fig|74031.6.peg.199"/>
<dbReference type="Gene3D" id="3.40.630.30">
    <property type="match status" value="1"/>
</dbReference>
<sequence length="229" mass="26115">MKKQVIEALKHSRYKVLTESQDLEDVYRLRYKCYRAERSIAENERGIMADAFDETANCVHVGVEMDGKVLASVRLHLVSKLCLISPTLEVFPEVLDNLKRGQTVLDPTRFVIDPEARKNRVPLHFLALRIPFLAAMFYDIDLALAPVRPEHAAFYRRYLGYDVAMKPRIYPGLKKPVQLLTAKFREQRDAVLARTPVFGPVDEIPQSNIVFPDLSGVYIASKEARSRAA</sequence>
<evidence type="ECO:0000313" key="3">
    <source>
        <dbReference type="Proteomes" id="UP000037046"/>
    </source>
</evidence>
<dbReference type="STRING" id="74031.SAMN04488077_1324"/>
<dbReference type="EMBL" id="LGVV01000001">
    <property type="protein sequence ID" value="KNX43405.1"/>
    <property type="molecule type" value="Genomic_DNA"/>
</dbReference>
<dbReference type="Pfam" id="PF21926">
    <property type="entry name" value="FeeM"/>
    <property type="match status" value="1"/>
</dbReference>
<proteinExistence type="predicted"/>
<gene>
    <name evidence="2" type="ORF">ROTO_01950</name>
</gene>
<dbReference type="AlphaFoldDB" id="A0A0L6D0A7"/>
<dbReference type="RefSeq" id="WP_050661168.1">
    <property type="nucleotide sequence ID" value="NZ_CP118494.1"/>
</dbReference>
<dbReference type="InterPro" id="IPR016181">
    <property type="entry name" value="Acyl_CoA_acyltransferase"/>
</dbReference>
<name>A0A0L6D0A7_9RHOB</name>